<reference evidence="10" key="1">
    <citation type="journal article" date="2014" name="Science">
        <title>The coffee genome provides insight into the convergent evolution of caffeine biosynthesis.</title>
        <authorList>
            <person name="Denoeud F."/>
            <person name="Carretero-Paulet L."/>
            <person name="Dereeper A."/>
            <person name="Droc G."/>
            <person name="Guyot R."/>
            <person name="Pietrella M."/>
            <person name="Zheng C."/>
            <person name="Alberti A."/>
            <person name="Anthony F."/>
            <person name="Aprea G."/>
            <person name="Aury J.M."/>
            <person name="Bento P."/>
            <person name="Bernard M."/>
            <person name="Bocs S."/>
            <person name="Campa C."/>
            <person name="Cenci A."/>
            <person name="Combes M.C."/>
            <person name="Crouzillat D."/>
            <person name="Da Silva C."/>
            <person name="Daddiego L."/>
            <person name="De Bellis F."/>
            <person name="Dussert S."/>
            <person name="Garsmeur O."/>
            <person name="Gayraud T."/>
            <person name="Guignon V."/>
            <person name="Jahn K."/>
            <person name="Jamilloux V."/>
            <person name="Joet T."/>
            <person name="Labadie K."/>
            <person name="Lan T."/>
            <person name="Leclercq J."/>
            <person name="Lepelley M."/>
            <person name="Leroy T."/>
            <person name="Li L.T."/>
            <person name="Librado P."/>
            <person name="Lopez L."/>
            <person name="Munoz A."/>
            <person name="Noel B."/>
            <person name="Pallavicini A."/>
            <person name="Perrotta G."/>
            <person name="Poncet V."/>
            <person name="Pot D."/>
            <person name="Priyono X."/>
            <person name="Rigoreau M."/>
            <person name="Rouard M."/>
            <person name="Rozas J."/>
            <person name="Tranchant-Dubreuil C."/>
            <person name="VanBuren R."/>
            <person name="Zhang Q."/>
            <person name="Andrade A.C."/>
            <person name="Argout X."/>
            <person name="Bertrand B."/>
            <person name="de Kochko A."/>
            <person name="Graziosi G."/>
            <person name="Henry R.J."/>
            <person name="Jayarama X."/>
            <person name="Ming R."/>
            <person name="Nagai C."/>
            <person name="Rounsley S."/>
            <person name="Sankoff D."/>
            <person name="Giuliano G."/>
            <person name="Albert V.A."/>
            <person name="Wincker P."/>
            <person name="Lashermes P."/>
        </authorList>
    </citation>
    <scope>NUCLEOTIDE SEQUENCE [LARGE SCALE GENOMIC DNA]</scope>
    <source>
        <strain evidence="10">cv. DH200-94</strain>
    </source>
</reference>
<dbReference type="GO" id="GO:0005524">
    <property type="term" value="F:ATP binding"/>
    <property type="evidence" value="ECO:0007669"/>
    <property type="project" value="InterPro"/>
</dbReference>
<dbReference type="PROSITE" id="PS50011">
    <property type="entry name" value="PROTEIN_KINASE_DOM"/>
    <property type="match status" value="1"/>
</dbReference>
<dbReference type="Gene3D" id="3.30.200.20">
    <property type="entry name" value="Phosphorylase Kinase, domain 1"/>
    <property type="match status" value="1"/>
</dbReference>
<evidence type="ECO:0000256" key="1">
    <source>
        <dbReference type="ARBA" id="ARBA00004370"/>
    </source>
</evidence>
<proteinExistence type="predicted"/>
<dbReference type="AlphaFoldDB" id="A0A068UII6"/>
<gene>
    <name evidence="9" type="ORF">GSCOC_T00027039001</name>
</gene>
<dbReference type="InterPro" id="IPR001611">
    <property type="entry name" value="Leu-rich_rpt"/>
</dbReference>
<evidence type="ECO:0000313" key="10">
    <source>
        <dbReference type="Proteomes" id="UP000295252"/>
    </source>
</evidence>
<dbReference type="InterPro" id="IPR011009">
    <property type="entry name" value="Kinase-like_dom_sf"/>
</dbReference>
<evidence type="ECO:0000256" key="7">
    <source>
        <dbReference type="SAM" id="Phobius"/>
    </source>
</evidence>
<keyword evidence="4" id="KW-0677">Repeat</keyword>
<keyword evidence="3 7" id="KW-0812">Transmembrane</keyword>
<keyword evidence="5 7" id="KW-1133">Transmembrane helix</keyword>
<evidence type="ECO:0000256" key="6">
    <source>
        <dbReference type="ARBA" id="ARBA00023136"/>
    </source>
</evidence>
<dbReference type="InterPro" id="IPR013210">
    <property type="entry name" value="LRR_N_plant-typ"/>
</dbReference>
<evidence type="ECO:0000256" key="5">
    <source>
        <dbReference type="ARBA" id="ARBA00022989"/>
    </source>
</evidence>
<dbReference type="InterPro" id="IPR000719">
    <property type="entry name" value="Prot_kinase_dom"/>
</dbReference>
<keyword evidence="2" id="KW-0433">Leucine-rich repeat</keyword>
<evidence type="ECO:0000313" key="9">
    <source>
        <dbReference type="EMBL" id="CDP08266.1"/>
    </source>
</evidence>
<name>A0A068UII6_COFCA</name>
<dbReference type="GO" id="GO:0016020">
    <property type="term" value="C:membrane"/>
    <property type="evidence" value="ECO:0007669"/>
    <property type="project" value="UniProtKB-SubCell"/>
</dbReference>
<dbReference type="Gene3D" id="3.80.10.10">
    <property type="entry name" value="Ribonuclease Inhibitor"/>
    <property type="match status" value="2"/>
</dbReference>
<evidence type="ECO:0000259" key="8">
    <source>
        <dbReference type="PROSITE" id="PS50011"/>
    </source>
</evidence>
<dbReference type="Pfam" id="PF13855">
    <property type="entry name" value="LRR_8"/>
    <property type="match status" value="1"/>
</dbReference>
<dbReference type="Pfam" id="PF08263">
    <property type="entry name" value="LRRNT_2"/>
    <property type="match status" value="1"/>
</dbReference>
<feature type="domain" description="Protein kinase" evidence="8">
    <location>
        <begin position="374"/>
        <end position="648"/>
    </location>
</feature>
<sequence>MTRSIFRRRSHQLQSRTWKGEREMVVVGYHKQLRRIPLLILAFFFSSFFASCSSLKANVKSDFTILLAFKSSSDSSNSLASWTNISSHHPCSAWLGVTCNPKTQRVTKLVLNYLNLTGSIQDLAELTQLRHLSLHHNRLSVTPNFTAWPSLRHLYLSHNHFTGKFPAGISHLKGLRRLDLSFNYFSGEIPVTGLTQLTHLLTLRLESNWFNGTLGPDNSSLESLLNFNVSENGLTGEIPSWLSKFPASSFAGNVRLCGRPLPSDCSFKPAVVNPRAGKDGPLPIGVTDVKKERSSKNGMVLMIIMIDVVAVMLITLTVACCCYRRKYSQARERGKNAKGTTGIAYGTTARDGASGEMVCFEGCKGFAKVEDLLTASAEMLGKGSVGTTYRVVMDGGDVVVVKRVREKVKKMKDVDGFLREIGGLRHPNIVSLRAYYSSREELLLVYDFLQAGSLHNLLHGNRGPGRTPLDWPTRLKFALGSAGGLAFLHCYTKAKLFHGHLTSANILIDNQGNACISDIGVHQLLQAPSSSTNNNNAYKAPEMLPLGNAAANYNQTRKYSQKCDVYSFGVVLLEILTGKMATSEGETSLAKWVQRVSREEWTWDVFDFELVRFKEMEEEMTALLQVAILCLASSAKDRPKMTAVHKMIEDIIRVQKG</sequence>
<dbReference type="EMBL" id="HG739115">
    <property type="protein sequence ID" value="CDP08266.1"/>
    <property type="molecule type" value="Genomic_DNA"/>
</dbReference>
<dbReference type="InterPro" id="IPR046959">
    <property type="entry name" value="PRK1-6/SRF4-like"/>
</dbReference>
<accession>A0A068UII6</accession>
<dbReference type="PROSITE" id="PS51450">
    <property type="entry name" value="LRR"/>
    <property type="match status" value="1"/>
</dbReference>
<evidence type="ECO:0000256" key="2">
    <source>
        <dbReference type="ARBA" id="ARBA00022614"/>
    </source>
</evidence>
<dbReference type="Pfam" id="PF00560">
    <property type="entry name" value="LRR_1"/>
    <property type="match status" value="1"/>
</dbReference>
<comment type="subcellular location">
    <subcellularLocation>
        <location evidence="1">Membrane</location>
    </subcellularLocation>
</comment>
<dbReference type="OMA" id="FKSACAD"/>
<dbReference type="PANTHER" id="PTHR48007">
    <property type="entry name" value="LEUCINE-RICH REPEAT RECEPTOR-LIKE PROTEIN KINASE PXC1"/>
    <property type="match status" value="1"/>
</dbReference>
<evidence type="ECO:0000256" key="3">
    <source>
        <dbReference type="ARBA" id="ARBA00022692"/>
    </source>
</evidence>
<dbReference type="Proteomes" id="UP000295252">
    <property type="component" value="Chromosome X"/>
</dbReference>
<keyword evidence="10" id="KW-1185">Reference proteome</keyword>
<dbReference type="SUPFAM" id="SSF56112">
    <property type="entry name" value="Protein kinase-like (PK-like)"/>
    <property type="match status" value="1"/>
</dbReference>
<evidence type="ECO:0000256" key="4">
    <source>
        <dbReference type="ARBA" id="ARBA00022737"/>
    </source>
</evidence>
<dbReference type="Gene3D" id="1.10.510.10">
    <property type="entry name" value="Transferase(Phosphotransferase) domain 1"/>
    <property type="match status" value="1"/>
</dbReference>
<keyword evidence="6 7" id="KW-0472">Membrane</keyword>
<dbReference type="Pfam" id="PF00069">
    <property type="entry name" value="Pkinase"/>
    <property type="match status" value="1"/>
</dbReference>
<organism evidence="9 10">
    <name type="scientific">Coffea canephora</name>
    <name type="common">Robusta coffee</name>
    <dbReference type="NCBI Taxonomy" id="49390"/>
    <lineage>
        <taxon>Eukaryota</taxon>
        <taxon>Viridiplantae</taxon>
        <taxon>Streptophyta</taxon>
        <taxon>Embryophyta</taxon>
        <taxon>Tracheophyta</taxon>
        <taxon>Spermatophyta</taxon>
        <taxon>Magnoliopsida</taxon>
        <taxon>eudicotyledons</taxon>
        <taxon>Gunneridae</taxon>
        <taxon>Pentapetalae</taxon>
        <taxon>asterids</taxon>
        <taxon>lamiids</taxon>
        <taxon>Gentianales</taxon>
        <taxon>Rubiaceae</taxon>
        <taxon>Ixoroideae</taxon>
        <taxon>Gardenieae complex</taxon>
        <taxon>Bertiereae - Coffeeae clade</taxon>
        <taxon>Coffeeae</taxon>
        <taxon>Coffea</taxon>
    </lineage>
</organism>
<dbReference type="SUPFAM" id="SSF52058">
    <property type="entry name" value="L domain-like"/>
    <property type="match status" value="1"/>
</dbReference>
<dbReference type="Gramene" id="CDP08266">
    <property type="protein sequence ID" value="CDP08266"/>
    <property type="gene ID" value="GSCOC_T00027039001"/>
</dbReference>
<dbReference type="PhylomeDB" id="A0A068UII6"/>
<dbReference type="InParanoid" id="A0A068UII6"/>
<dbReference type="GO" id="GO:0004672">
    <property type="term" value="F:protein kinase activity"/>
    <property type="evidence" value="ECO:0007669"/>
    <property type="project" value="InterPro"/>
</dbReference>
<dbReference type="OrthoDB" id="1890790at2759"/>
<dbReference type="InterPro" id="IPR032675">
    <property type="entry name" value="LRR_dom_sf"/>
</dbReference>
<protein>
    <recommendedName>
        <fullName evidence="8">Protein kinase domain-containing protein</fullName>
    </recommendedName>
</protein>
<feature type="transmembrane region" description="Helical" evidence="7">
    <location>
        <begin position="299"/>
        <end position="323"/>
    </location>
</feature>
<dbReference type="PANTHER" id="PTHR48007:SF53">
    <property type="entry name" value="OS01G0711200 PROTEIN"/>
    <property type="match status" value="1"/>
</dbReference>